<dbReference type="InterPro" id="IPR000120">
    <property type="entry name" value="Amidase"/>
</dbReference>
<dbReference type="PANTHER" id="PTHR11895:SF7">
    <property type="entry name" value="GLUTAMYL-TRNA(GLN) AMIDOTRANSFERASE SUBUNIT A, MITOCHONDRIAL"/>
    <property type="match status" value="1"/>
</dbReference>
<reference evidence="5" key="1">
    <citation type="journal article" date="2021" name="Int. J. Syst. Evol. Microbiol.">
        <title>Bradyrhizobium septentrionale sp. nov. (sv. septentrionale) and Bradyrhizobium quebecense sp. nov. (sv. septentrionale) associated with legumes native to Canada possess rearranged symbiosis genes and numerous insertion sequences.</title>
        <authorList>
            <person name="Bromfield E.S.P."/>
            <person name="Cloutier S."/>
        </authorList>
    </citation>
    <scope>NUCLEOTIDE SEQUENCE</scope>
    <source>
        <strain evidence="5">12S5</strain>
    </source>
</reference>
<evidence type="ECO:0000313" key="5">
    <source>
        <dbReference type="EMBL" id="MBO1433031.1"/>
    </source>
</evidence>
<dbReference type="EMBL" id="JAGEPA010000001">
    <property type="protein sequence ID" value="MBO1433031.1"/>
    <property type="molecule type" value="Genomic_DNA"/>
</dbReference>
<comment type="similarity">
    <text evidence="2">Belongs to the amidase family.</text>
</comment>
<evidence type="ECO:0000259" key="4">
    <source>
        <dbReference type="Pfam" id="PF01425"/>
    </source>
</evidence>
<dbReference type="PANTHER" id="PTHR11895">
    <property type="entry name" value="TRANSAMIDASE"/>
    <property type="match status" value="1"/>
</dbReference>
<gene>
    <name evidence="5" type="ORF">J4P68_27670</name>
</gene>
<dbReference type="InterPro" id="IPR023631">
    <property type="entry name" value="Amidase_dom"/>
</dbReference>
<protein>
    <recommendedName>
        <fullName evidence="3">Indoleacetamide hydrolase</fullName>
    </recommendedName>
</protein>
<comment type="caution">
    <text evidence="5">The sequence shown here is derived from an EMBL/GenBank/DDBJ whole genome shotgun (WGS) entry which is preliminary data.</text>
</comment>
<dbReference type="RefSeq" id="WP_207835355.1">
    <property type="nucleotide sequence ID" value="NZ_CP088282.1"/>
</dbReference>
<dbReference type="Proteomes" id="UP000692816">
    <property type="component" value="Unassembled WGS sequence"/>
</dbReference>
<feature type="domain" description="Amidase" evidence="4">
    <location>
        <begin position="25"/>
        <end position="444"/>
    </location>
</feature>
<evidence type="ECO:0000313" key="6">
    <source>
        <dbReference type="Proteomes" id="UP000692816"/>
    </source>
</evidence>
<dbReference type="InterPro" id="IPR020556">
    <property type="entry name" value="Amidase_CS"/>
</dbReference>
<name>A0ABS3MNM5_9BRAD</name>
<proteinExistence type="inferred from homology"/>
<evidence type="ECO:0000256" key="3">
    <source>
        <dbReference type="ARBA" id="ARBA00021874"/>
    </source>
</evidence>
<keyword evidence="6" id="KW-1185">Reference proteome</keyword>
<dbReference type="Pfam" id="PF01425">
    <property type="entry name" value="Amidase"/>
    <property type="match status" value="1"/>
</dbReference>
<evidence type="ECO:0000256" key="1">
    <source>
        <dbReference type="ARBA" id="ARBA00003871"/>
    </source>
</evidence>
<evidence type="ECO:0000256" key="2">
    <source>
        <dbReference type="ARBA" id="ARBA00009199"/>
    </source>
</evidence>
<organism evidence="5 6">
    <name type="scientific">Bradyrhizobium quebecense</name>
    <dbReference type="NCBI Taxonomy" id="2748629"/>
    <lineage>
        <taxon>Bacteria</taxon>
        <taxon>Pseudomonadati</taxon>
        <taxon>Pseudomonadota</taxon>
        <taxon>Alphaproteobacteria</taxon>
        <taxon>Hyphomicrobiales</taxon>
        <taxon>Nitrobacteraceae</taxon>
        <taxon>Bradyrhizobium</taxon>
    </lineage>
</organism>
<comment type="function">
    <text evidence="1">Hydrolyzes indole-3-acetamide (IAM) into indole-3-acetic acid (IAA).</text>
</comment>
<dbReference type="SUPFAM" id="SSF75304">
    <property type="entry name" value="Amidase signature (AS) enzymes"/>
    <property type="match status" value="1"/>
</dbReference>
<accession>A0ABS3MNM5</accession>
<dbReference type="InterPro" id="IPR036928">
    <property type="entry name" value="AS_sf"/>
</dbReference>
<sequence length="471" mass="49531">MTHFWHLDAAQLIQGYARRAFTPVDVIEDCLDRARNFDSSLNAFLHFSEADALEAAEASGRRWAEARPLGPLDGVPVSVKDNLHAAGMPTTWGSALMRGFVAAQDEDPVSKIRAAGAVLFAKTSLPEFAMQGFTANALKGTTFNPLDLSLTPGGSSGGAAAAVAAFCGPLALATDGGGSIRRPASHCGLVGFKPSAGLVKRRGGLPEIFLDHEVVGGIGRSVADVANFTEILAGQPLAAASKKARILYVPRFSDAPVDPGIADAVESAAQRFEAMGHLVECAPSFDLSDEINSLWPQLSAIGLAWLFEDGARWPELGLRRGARPDQAMCGEVARATLQEGRSARATALFNLVNAIQQLKRRLDELFDSHDAILTPATAALPWPADRPYPETIAGQAVGPRGHAVFTAIANAAGLPALAIPCGRVSGLPTGFQLLGPKGADAAVLALGREYERNFSYGRLSLEPSLTVGRTP</sequence>
<dbReference type="Gene3D" id="3.90.1300.10">
    <property type="entry name" value="Amidase signature (AS) domain"/>
    <property type="match status" value="1"/>
</dbReference>
<dbReference type="PROSITE" id="PS00571">
    <property type="entry name" value="AMIDASES"/>
    <property type="match status" value="1"/>
</dbReference>